<proteinExistence type="predicted"/>
<reference evidence="1 2" key="1">
    <citation type="journal article" date="2015" name="Int. J. Syst. Evol. Microbiol.">
        <title>Flavisolibacter ginsenosidimutans sp. nov., with ginsenoside-converting activity isolated from soil used for cultivating ginseng.</title>
        <authorList>
            <person name="Zhao Y."/>
            <person name="Liu Q."/>
            <person name="Kang M.S."/>
            <person name="Jin F."/>
            <person name="Yu H."/>
            <person name="Im W.T."/>
        </authorList>
    </citation>
    <scope>NUCLEOTIDE SEQUENCE [LARGE SCALE GENOMIC DNA]</scope>
    <source>
        <strain evidence="1 2">Gsoil 636</strain>
    </source>
</reference>
<accession>A0A5B8UKY2</accession>
<sequence>MEFMCALSVDGSLATYRVQKKSKNSYAATLRTAKDKQADAPSEITLVKNAAGWTGVPEHEEIVRGLVNAIEAKGSLDDESQSPAS</sequence>
<dbReference type="Proteomes" id="UP000321204">
    <property type="component" value="Chromosome"/>
</dbReference>
<name>A0A5B8UKY2_9BACT</name>
<protein>
    <submittedName>
        <fullName evidence="1">Uncharacterized protein</fullName>
    </submittedName>
</protein>
<organism evidence="1 2">
    <name type="scientific">Flavisolibacter ginsenosidimutans</name>
    <dbReference type="NCBI Taxonomy" id="661481"/>
    <lineage>
        <taxon>Bacteria</taxon>
        <taxon>Pseudomonadati</taxon>
        <taxon>Bacteroidota</taxon>
        <taxon>Chitinophagia</taxon>
        <taxon>Chitinophagales</taxon>
        <taxon>Chitinophagaceae</taxon>
        <taxon>Flavisolibacter</taxon>
    </lineage>
</organism>
<dbReference type="RefSeq" id="WP_146788898.1">
    <property type="nucleotide sequence ID" value="NZ_BAABIO010000003.1"/>
</dbReference>
<dbReference type="KEGG" id="fgg:FSB75_14355"/>
<evidence type="ECO:0000313" key="1">
    <source>
        <dbReference type="EMBL" id="QEC57032.1"/>
    </source>
</evidence>
<dbReference type="EMBL" id="CP042433">
    <property type="protein sequence ID" value="QEC57032.1"/>
    <property type="molecule type" value="Genomic_DNA"/>
</dbReference>
<dbReference type="AlphaFoldDB" id="A0A5B8UKY2"/>
<gene>
    <name evidence="1" type="ORF">FSB75_14355</name>
</gene>
<evidence type="ECO:0000313" key="2">
    <source>
        <dbReference type="Proteomes" id="UP000321204"/>
    </source>
</evidence>
<keyword evidence="2" id="KW-1185">Reference proteome</keyword>